<keyword evidence="3" id="KW-0328">Glycosyltransferase</keyword>
<evidence type="ECO:0000313" key="12">
    <source>
        <dbReference type="EMBL" id="GAK53237.1"/>
    </source>
</evidence>
<dbReference type="EMBL" id="DF820459">
    <property type="protein sequence ID" value="GAK53237.1"/>
    <property type="molecule type" value="Genomic_DNA"/>
</dbReference>
<feature type="active site" description="Nucleophile" evidence="9">
    <location>
        <position position="207"/>
    </location>
</feature>
<feature type="active site" description="Proton donor/acceptor" evidence="9">
    <location>
        <position position="191"/>
    </location>
</feature>
<evidence type="ECO:0000256" key="10">
    <source>
        <dbReference type="SAM" id="Phobius"/>
    </source>
</evidence>
<dbReference type="PANTHER" id="PTHR30582:SF24">
    <property type="entry name" value="L,D-TRANSPEPTIDASE ERFK_SRFK-RELATED"/>
    <property type="match status" value="1"/>
</dbReference>
<dbReference type="PANTHER" id="PTHR30582">
    <property type="entry name" value="L,D-TRANSPEPTIDASE"/>
    <property type="match status" value="1"/>
</dbReference>
<dbReference type="STRING" id="1499966.U14_04502"/>
<keyword evidence="5" id="KW-0378">Hydrolase</keyword>
<evidence type="ECO:0000313" key="13">
    <source>
        <dbReference type="Proteomes" id="UP000030700"/>
    </source>
</evidence>
<feature type="transmembrane region" description="Helical" evidence="10">
    <location>
        <begin position="12"/>
        <end position="32"/>
    </location>
</feature>
<dbReference type="Pfam" id="PF03734">
    <property type="entry name" value="YkuD"/>
    <property type="match status" value="1"/>
</dbReference>
<protein>
    <submittedName>
        <fullName evidence="12">ErfK/YbiS/YcfS/YnhG family protein</fullName>
    </submittedName>
</protein>
<dbReference type="AlphaFoldDB" id="A0A0S6W0M3"/>
<keyword evidence="10" id="KW-0812">Transmembrane</keyword>
<reference evidence="12 13" key="1">
    <citation type="journal article" date="2015" name="PeerJ">
        <title>First genomic representation of candidate bacterial phylum KSB3 points to enhanced environmental sensing as a trigger of wastewater bulking.</title>
        <authorList>
            <person name="Sekiguchi Y."/>
            <person name="Ohashi A."/>
            <person name="Parks D.H."/>
            <person name="Yamauchi T."/>
            <person name="Tyson G.W."/>
            <person name="Hugenholtz P."/>
        </authorList>
    </citation>
    <scope>NUCLEOTIDE SEQUENCE [LARGE SCALE GENOMIC DNA]</scope>
</reference>
<keyword evidence="4" id="KW-0808">Transferase</keyword>
<evidence type="ECO:0000256" key="3">
    <source>
        <dbReference type="ARBA" id="ARBA00022676"/>
    </source>
</evidence>
<dbReference type="GO" id="GO:0018104">
    <property type="term" value="P:peptidoglycan-protein cross-linking"/>
    <property type="evidence" value="ECO:0007669"/>
    <property type="project" value="TreeGrafter"/>
</dbReference>
<comment type="similarity">
    <text evidence="2">Belongs to the YkuD family.</text>
</comment>
<gene>
    <name evidence="12" type="ORF">U14_04502</name>
</gene>
<keyword evidence="13" id="KW-1185">Reference proteome</keyword>
<evidence type="ECO:0000256" key="9">
    <source>
        <dbReference type="PROSITE-ProRule" id="PRU01373"/>
    </source>
</evidence>
<keyword evidence="10" id="KW-0472">Membrane</keyword>
<dbReference type="Proteomes" id="UP000030700">
    <property type="component" value="Unassembled WGS sequence"/>
</dbReference>
<keyword evidence="6 9" id="KW-0133">Cell shape</keyword>
<keyword evidence="8 9" id="KW-0961">Cell wall biogenesis/degradation</keyword>
<dbReference type="PROSITE" id="PS52029">
    <property type="entry name" value="LD_TPASE"/>
    <property type="match status" value="1"/>
</dbReference>
<feature type="domain" description="L,D-TPase catalytic" evidence="11">
    <location>
        <begin position="75"/>
        <end position="231"/>
    </location>
</feature>
<comment type="pathway">
    <text evidence="1 9">Cell wall biogenesis; peptidoglycan biosynthesis.</text>
</comment>
<keyword evidence="7 9" id="KW-0573">Peptidoglycan synthesis</keyword>
<evidence type="ECO:0000256" key="6">
    <source>
        <dbReference type="ARBA" id="ARBA00022960"/>
    </source>
</evidence>
<dbReference type="CDD" id="cd16913">
    <property type="entry name" value="YkuD_like"/>
    <property type="match status" value="1"/>
</dbReference>
<proteinExistence type="inferred from homology"/>
<sequence length="232" mass="25167">MSDTQQQSPPKWRKSALILFGGLILGGLLALLMKTIPFSPKTENSQASLIAPQPAPVQQALDKLKTRFGLQDDQFAIIVVLSEQKLLLMKQGVTVASYAISGSAFGAGSRAGSNQTPLGTHKISEKIGDNVPLGGVFRSRMYKGEMAKIYTDDTDVDDDLVTTRIMWLRGQETGVNVGPGIDSHARFIYIHGTPEEGLIGRPASHGCIRMYNNDVIELFNTVPLGTLVEIIE</sequence>
<evidence type="ECO:0000256" key="4">
    <source>
        <dbReference type="ARBA" id="ARBA00022679"/>
    </source>
</evidence>
<dbReference type="GO" id="GO:0071555">
    <property type="term" value="P:cell wall organization"/>
    <property type="evidence" value="ECO:0007669"/>
    <property type="project" value="UniProtKB-UniRule"/>
</dbReference>
<dbReference type="GO" id="GO:0071972">
    <property type="term" value="F:peptidoglycan L,D-transpeptidase activity"/>
    <property type="evidence" value="ECO:0007669"/>
    <property type="project" value="TreeGrafter"/>
</dbReference>
<evidence type="ECO:0000256" key="5">
    <source>
        <dbReference type="ARBA" id="ARBA00022801"/>
    </source>
</evidence>
<dbReference type="InterPro" id="IPR038063">
    <property type="entry name" value="Transpep_catalytic_dom"/>
</dbReference>
<organism evidence="12 13">
    <name type="scientific">Candidatus Moduliflexus flocculans</name>
    <dbReference type="NCBI Taxonomy" id="1499966"/>
    <lineage>
        <taxon>Bacteria</taxon>
        <taxon>Candidatus Moduliflexota</taxon>
        <taxon>Candidatus Moduliflexia</taxon>
        <taxon>Candidatus Moduliflexales</taxon>
        <taxon>Candidatus Moduliflexaceae</taxon>
    </lineage>
</organism>
<evidence type="ECO:0000256" key="7">
    <source>
        <dbReference type="ARBA" id="ARBA00022984"/>
    </source>
</evidence>
<dbReference type="InterPro" id="IPR050979">
    <property type="entry name" value="LD-transpeptidase"/>
</dbReference>
<dbReference type="GO" id="GO:0016757">
    <property type="term" value="F:glycosyltransferase activity"/>
    <property type="evidence" value="ECO:0007669"/>
    <property type="project" value="UniProtKB-KW"/>
</dbReference>
<evidence type="ECO:0000256" key="8">
    <source>
        <dbReference type="ARBA" id="ARBA00023316"/>
    </source>
</evidence>
<dbReference type="GO" id="GO:0005576">
    <property type="term" value="C:extracellular region"/>
    <property type="evidence" value="ECO:0007669"/>
    <property type="project" value="TreeGrafter"/>
</dbReference>
<evidence type="ECO:0000259" key="11">
    <source>
        <dbReference type="PROSITE" id="PS52029"/>
    </source>
</evidence>
<keyword evidence="10" id="KW-1133">Transmembrane helix</keyword>
<evidence type="ECO:0000256" key="1">
    <source>
        <dbReference type="ARBA" id="ARBA00004752"/>
    </source>
</evidence>
<dbReference type="GO" id="GO:0008360">
    <property type="term" value="P:regulation of cell shape"/>
    <property type="evidence" value="ECO:0007669"/>
    <property type="project" value="UniProtKB-UniRule"/>
</dbReference>
<dbReference type="UniPathway" id="UPA00219"/>
<dbReference type="SUPFAM" id="SSF141523">
    <property type="entry name" value="L,D-transpeptidase catalytic domain-like"/>
    <property type="match status" value="1"/>
</dbReference>
<evidence type="ECO:0000256" key="2">
    <source>
        <dbReference type="ARBA" id="ARBA00005992"/>
    </source>
</evidence>
<name>A0A0S6W0M3_9BACT</name>
<dbReference type="Gene3D" id="2.40.440.10">
    <property type="entry name" value="L,D-transpeptidase catalytic domain-like"/>
    <property type="match status" value="1"/>
</dbReference>
<dbReference type="InterPro" id="IPR005490">
    <property type="entry name" value="LD_TPept_cat_dom"/>
</dbReference>
<accession>A0A0S6W0M3</accession>
<dbReference type="HOGENOM" id="CLU_042399_4_0_0"/>